<evidence type="ECO:0000256" key="1">
    <source>
        <dbReference type="SAM" id="MobiDB-lite"/>
    </source>
</evidence>
<accession>A0A6H5FVC9</accession>
<feature type="signal peptide" evidence="2">
    <location>
        <begin position="1"/>
        <end position="16"/>
    </location>
</feature>
<feature type="region of interest" description="Disordered" evidence="1">
    <location>
        <begin position="165"/>
        <end position="187"/>
    </location>
</feature>
<feature type="region of interest" description="Disordered" evidence="1">
    <location>
        <begin position="224"/>
        <end position="258"/>
    </location>
</feature>
<evidence type="ECO:0000256" key="2">
    <source>
        <dbReference type="SAM" id="SignalP"/>
    </source>
</evidence>
<gene>
    <name evidence="3" type="ORF">NTEN_LOCUS88</name>
</gene>
<protein>
    <recommendedName>
        <fullName evidence="5">SXP/RAL-2 family protein Ani s 5-like cation-binding domain-containing protein</fullName>
    </recommendedName>
</protein>
<proteinExistence type="predicted"/>
<feature type="region of interest" description="Disordered" evidence="1">
    <location>
        <begin position="199"/>
        <end position="218"/>
    </location>
</feature>
<evidence type="ECO:0000313" key="3">
    <source>
        <dbReference type="EMBL" id="CAA9993101.1"/>
    </source>
</evidence>
<reference evidence="3 4" key="1">
    <citation type="submission" date="2020-02" db="EMBL/GenBank/DDBJ databases">
        <authorList>
            <person name="Ferguson B K."/>
        </authorList>
    </citation>
    <scope>NUCLEOTIDE SEQUENCE [LARGE SCALE GENOMIC DNA]</scope>
</reference>
<keyword evidence="2" id="KW-0732">Signal</keyword>
<dbReference type="EMBL" id="CADCXU010000147">
    <property type="protein sequence ID" value="CAA9993101.1"/>
    <property type="molecule type" value="Genomic_DNA"/>
</dbReference>
<evidence type="ECO:0000313" key="4">
    <source>
        <dbReference type="Proteomes" id="UP000479000"/>
    </source>
</evidence>
<name>A0A6H5FVC9_9HEMI</name>
<feature type="non-terminal residue" evidence="3">
    <location>
        <position position="258"/>
    </location>
</feature>
<evidence type="ECO:0008006" key="5">
    <source>
        <dbReference type="Google" id="ProtNLM"/>
    </source>
</evidence>
<dbReference type="AlphaFoldDB" id="A0A6H5FVC9"/>
<feature type="chain" id="PRO_5026077057" description="SXP/RAL-2 family protein Ani s 5-like cation-binding domain-containing protein" evidence="2">
    <location>
        <begin position="17"/>
        <end position="258"/>
    </location>
</feature>
<keyword evidence="4" id="KW-1185">Reference proteome</keyword>
<feature type="region of interest" description="Disordered" evidence="1">
    <location>
        <begin position="131"/>
        <end position="151"/>
    </location>
</feature>
<feature type="compositionally biased region" description="Gly residues" evidence="1">
    <location>
        <begin position="131"/>
        <end position="142"/>
    </location>
</feature>
<sequence length="258" mass="25981">MRGAFVLLVALGVASAGPIYPESLPPQQHVSSEVKVALIKKSHFERFQIQIPWTFFSCSLQDLQNEILKAAALKAAAESIKLEQAAEDEIIEAAVETLKEEPSPEHTEHLKQMEKLLKRDKRAVQLLQGLLGGSSGGGGGGGVDDEGGGSDSGAIFDLVGPIISSSSGGGGGGDDEDGEGGGGGGSDIQALLALVSPIISSSSGGGGEEGKGSSDLQTIIDLVGPVIGEVSGGDEEDGGGGGSSNLRPIIDLIGPLSS</sequence>
<organism evidence="3 4">
    <name type="scientific">Nesidiocoris tenuis</name>
    <dbReference type="NCBI Taxonomy" id="355587"/>
    <lineage>
        <taxon>Eukaryota</taxon>
        <taxon>Metazoa</taxon>
        <taxon>Ecdysozoa</taxon>
        <taxon>Arthropoda</taxon>
        <taxon>Hexapoda</taxon>
        <taxon>Insecta</taxon>
        <taxon>Pterygota</taxon>
        <taxon>Neoptera</taxon>
        <taxon>Paraneoptera</taxon>
        <taxon>Hemiptera</taxon>
        <taxon>Heteroptera</taxon>
        <taxon>Panheteroptera</taxon>
        <taxon>Cimicomorpha</taxon>
        <taxon>Miridae</taxon>
        <taxon>Dicyphina</taxon>
        <taxon>Nesidiocoris</taxon>
    </lineage>
</organism>
<dbReference type="Proteomes" id="UP000479000">
    <property type="component" value="Unassembled WGS sequence"/>
</dbReference>